<dbReference type="Proteomes" id="UP001159428">
    <property type="component" value="Unassembled WGS sequence"/>
</dbReference>
<dbReference type="GO" id="GO:0004622">
    <property type="term" value="F:phosphatidylcholine lysophospholipase activity"/>
    <property type="evidence" value="ECO:0007669"/>
    <property type="project" value="TreeGrafter"/>
</dbReference>
<keyword evidence="3" id="KW-1185">Reference proteome</keyword>
<feature type="non-terminal residue" evidence="2">
    <location>
        <position position="474"/>
    </location>
</feature>
<comment type="caution">
    <text evidence="2">The sequence shown here is derived from an EMBL/GenBank/DDBJ whole genome shotgun (WGS) entry which is preliminary data.</text>
</comment>
<proteinExistence type="predicted"/>
<dbReference type="EMBL" id="CALNXJ010000037">
    <property type="protein sequence ID" value="CAH3143333.1"/>
    <property type="molecule type" value="Genomic_DNA"/>
</dbReference>
<accession>A0AAU9XCB3</accession>
<feature type="non-terminal residue" evidence="2">
    <location>
        <position position="1"/>
    </location>
</feature>
<dbReference type="Pfam" id="PF13472">
    <property type="entry name" value="Lipase_GDSL_2"/>
    <property type="match status" value="1"/>
</dbReference>
<reference evidence="2 3" key="1">
    <citation type="submission" date="2022-05" db="EMBL/GenBank/DDBJ databases">
        <authorList>
            <consortium name="Genoscope - CEA"/>
            <person name="William W."/>
        </authorList>
    </citation>
    <scope>NUCLEOTIDE SEQUENCE [LARGE SCALE GENOMIC DNA]</scope>
</reference>
<dbReference type="PANTHER" id="PTHR30383">
    <property type="entry name" value="THIOESTERASE 1/PROTEASE 1/LYSOPHOSPHOLIPASE L1"/>
    <property type="match status" value="1"/>
</dbReference>
<dbReference type="Gene3D" id="3.40.50.1110">
    <property type="entry name" value="SGNH hydrolase"/>
    <property type="match status" value="2"/>
</dbReference>
<evidence type="ECO:0000313" key="2">
    <source>
        <dbReference type="EMBL" id="CAH3143333.1"/>
    </source>
</evidence>
<evidence type="ECO:0000259" key="1">
    <source>
        <dbReference type="Pfam" id="PF13472"/>
    </source>
</evidence>
<dbReference type="PANTHER" id="PTHR30383:SF5">
    <property type="entry name" value="SGNH HYDROLASE-TYPE ESTERASE DOMAIN-CONTAINING PROTEIN"/>
    <property type="match status" value="1"/>
</dbReference>
<dbReference type="InterPro" id="IPR036514">
    <property type="entry name" value="SGNH_hydro_sf"/>
</dbReference>
<dbReference type="SUPFAM" id="SSF52266">
    <property type="entry name" value="SGNH hydrolase"/>
    <property type="match status" value="2"/>
</dbReference>
<protein>
    <recommendedName>
        <fullName evidence="1">SGNH hydrolase-type esterase domain-containing protein</fullName>
    </recommendedName>
</protein>
<gene>
    <name evidence="2" type="ORF">PMEA_00020559</name>
</gene>
<feature type="domain" description="SGNH hydrolase-type esterase" evidence="1">
    <location>
        <begin position="267"/>
        <end position="460"/>
    </location>
</feature>
<dbReference type="AlphaFoldDB" id="A0AAU9XCB3"/>
<dbReference type="InterPro" id="IPR051532">
    <property type="entry name" value="Ester_Hydrolysis_Enzymes"/>
</dbReference>
<evidence type="ECO:0000313" key="3">
    <source>
        <dbReference type="Proteomes" id="UP001159428"/>
    </source>
</evidence>
<dbReference type="InterPro" id="IPR013830">
    <property type="entry name" value="SGNH_hydro"/>
</dbReference>
<sequence>HHLVSLFSSFRTKSAKITCFRAHCYILAVGFIAVSILYDVSNILRETRPEIAAISILCFGDSLTAGSMDTSYTHHPYSTKLQEYLNVRDRRMLDEIVKPVFKVFPAGLPSERAKPRLKQLLQDLKITYYRVIILGGTNDLKKYEENSSFDFYDVLSIFNALVKLHNVSHTFGARSVAVSIPEVECEISETCANFKARNKINEPLQSFVARNKRYMVLTDFANEIMYRSRDQNLWSGPVHFLPAVFSSPQRLQRQRLSPEIATISILCFGDSLTAGSMDTSYTHHPYSTKLQEYLNVRDRRMLDETVQPVYKVFPAGLPGERAKDQMLPRLKHLLQDSKITYNWVIILGGTNDLKRYKDNSSFDFDDALSIFNALAKLHNISHTFGARSVAVSIPEVECEISETCPNFKKVRNEINELLRSFVARNNKNMVLADLANEIMYRPRDQNLWSGPVHFSAQGYDKMANVIYHSMKDHV</sequence>
<dbReference type="CDD" id="cd00229">
    <property type="entry name" value="SGNH_hydrolase"/>
    <property type="match status" value="2"/>
</dbReference>
<organism evidence="2 3">
    <name type="scientific">Pocillopora meandrina</name>
    <dbReference type="NCBI Taxonomy" id="46732"/>
    <lineage>
        <taxon>Eukaryota</taxon>
        <taxon>Metazoa</taxon>
        <taxon>Cnidaria</taxon>
        <taxon>Anthozoa</taxon>
        <taxon>Hexacorallia</taxon>
        <taxon>Scleractinia</taxon>
        <taxon>Astrocoeniina</taxon>
        <taxon>Pocilloporidae</taxon>
        <taxon>Pocillopora</taxon>
    </lineage>
</organism>
<name>A0AAU9XCB3_9CNID</name>